<proteinExistence type="predicted"/>
<dbReference type="InterPro" id="IPR016181">
    <property type="entry name" value="Acyl_CoA_acyltransferase"/>
</dbReference>
<dbReference type="Gene3D" id="3.40.630.30">
    <property type="match status" value="1"/>
</dbReference>
<keyword evidence="3" id="KW-1185">Reference proteome</keyword>
<dbReference type="PANTHER" id="PTHR42791:SF1">
    <property type="entry name" value="N-ACETYLTRANSFERASE DOMAIN-CONTAINING PROTEIN"/>
    <property type="match status" value="1"/>
</dbReference>
<dbReference type="SUPFAM" id="SSF55729">
    <property type="entry name" value="Acyl-CoA N-acyltransferases (Nat)"/>
    <property type="match status" value="1"/>
</dbReference>
<organism evidence="2 3">
    <name type="scientific">Bradyrhizobium barranii</name>
    <dbReference type="NCBI Taxonomy" id="2992140"/>
    <lineage>
        <taxon>Bacteria</taxon>
        <taxon>Pseudomonadati</taxon>
        <taxon>Pseudomonadota</taxon>
        <taxon>Alphaproteobacteria</taxon>
        <taxon>Hyphomicrobiales</taxon>
        <taxon>Nitrobacteraceae</taxon>
        <taxon>Bradyrhizobium</taxon>
    </lineage>
</organism>
<evidence type="ECO:0000313" key="2">
    <source>
        <dbReference type="EMBL" id="UFW88426.1"/>
    </source>
</evidence>
<evidence type="ECO:0000313" key="3">
    <source>
        <dbReference type="Proteomes" id="UP001430990"/>
    </source>
</evidence>
<dbReference type="CDD" id="cd04301">
    <property type="entry name" value="NAT_SF"/>
    <property type="match status" value="1"/>
</dbReference>
<dbReference type="PANTHER" id="PTHR42791">
    <property type="entry name" value="GNAT FAMILY ACETYLTRANSFERASE"/>
    <property type="match status" value="1"/>
</dbReference>
<dbReference type="PROSITE" id="PS51186">
    <property type="entry name" value="GNAT"/>
    <property type="match status" value="1"/>
</dbReference>
<dbReference type="Proteomes" id="UP001430990">
    <property type="component" value="Chromosome"/>
</dbReference>
<accession>A0ABY3QTN0</accession>
<protein>
    <submittedName>
        <fullName evidence="2">GNAT family N-acetyltransferase</fullName>
    </submittedName>
</protein>
<evidence type="ECO:0000259" key="1">
    <source>
        <dbReference type="PROSITE" id="PS51186"/>
    </source>
</evidence>
<reference evidence="2" key="1">
    <citation type="submission" date="2021-11" db="EMBL/GenBank/DDBJ databases">
        <title>Australian commercial rhizobial inoculants.</title>
        <authorList>
            <person name="Kohlmeier M.G."/>
            <person name="O'Hara G.W."/>
            <person name="Colombi E."/>
            <person name="Ramsay J.P."/>
            <person name="Terpolilli J."/>
        </authorList>
    </citation>
    <scope>NUCLEOTIDE SEQUENCE</scope>
    <source>
        <strain evidence="2">CC829</strain>
    </source>
</reference>
<gene>
    <name evidence="2" type="ORF">BjapCC829_07885</name>
</gene>
<dbReference type="InterPro" id="IPR000182">
    <property type="entry name" value="GNAT_dom"/>
</dbReference>
<feature type="domain" description="N-acetyltransferase" evidence="1">
    <location>
        <begin position="53"/>
        <end position="195"/>
    </location>
</feature>
<dbReference type="Pfam" id="PF00583">
    <property type="entry name" value="Acetyltransf_1"/>
    <property type="match status" value="1"/>
</dbReference>
<name>A0ABY3QTN0_9BRAD</name>
<sequence>MTAEPGVTSANASMRARTVWTIVLGFAADPLMRWTWPDPGQYVSSMTQFIKACGGRAFEHGTAYVAGESRAAALWLPPRIHQDEDAPDAIIARSLRPEISEHMAHLRQGIAEHHPSEAHWFLPLIAVDPSWVGQGLGTLLMRYALQRCDEQGIAAHLVSSNPKNIPSYQRHGFKIIGEIQHGCSPLLTPMLRKAN</sequence>
<dbReference type="InterPro" id="IPR052523">
    <property type="entry name" value="Trichothecene_AcTrans"/>
</dbReference>
<dbReference type="EMBL" id="CP088100">
    <property type="protein sequence ID" value="UFW88426.1"/>
    <property type="molecule type" value="Genomic_DNA"/>
</dbReference>